<dbReference type="SUPFAM" id="SSF101152">
    <property type="entry name" value="Mob1/phocein"/>
    <property type="match status" value="1"/>
</dbReference>
<evidence type="ECO:0000256" key="1">
    <source>
        <dbReference type="PIRSR" id="PIRSR605301-1"/>
    </source>
</evidence>
<dbReference type="Gene3D" id="1.20.140.30">
    <property type="entry name" value="MOB kinase activator"/>
    <property type="match status" value="1"/>
</dbReference>
<feature type="compositionally biased region" description="Basic and acidic residues" evidence="3">
    <location>
        <begin position="120"/>
        <end position="138"/>
    </location>
</feature>
<dbReference type="InterPro" id="IPR005301">
    <property type="entry name" value="MOB_kinase_act_fam"/>
</dbReference>
<sequence length="307" mass="34284">MASSSNQPNTTLYVNNLNDKVNKDELKTQLYALFTTYGKVIDIVASKNTKMRGQAFLVFSDLAGATTAMRACDGVMFYDKPLHIDYAKSKSYATLQLEDPNFVPPNAANASSLVSQNGKRPRDGDAPDSDRQSKREKADESDEEMEIDDEEEAPQKTEPSAPTTVPSQVQQPTARLLCTNLPQEVTDDVLGVLFQQYKGFQRTHGSGNLRLAVQLPEGEDLNEWLAVHTVDFFNHLNMLYGTVTEFCIPSECPIMSAGPRYEYLWEDGVKYRRPTKLPAPEYVDALMNWAQNLLDDEAVFPNRIGAA</sequence>
<feature type="compositionally biased region" description="Acidic residues" evidence="3">
    <location>
        <begin position="139"/>
        <end position="152"/>
    </location>
</feature>
<dbReference type="GO" id="GO:0003723">
    <property type="term" value="F:RNA binding"/>
    <property type="evidence" value="ECO:0007669"/>
    <property type="project" value="UniProtKB-UniRule"/>
</dbReference>
<dbReference type="PROSITE" id="PS50102">
    <property type="entry name" value="RRM"/>
    <property type="match status" value="1"/>
</dbReference>
<dbReference type="AlphaFoldDB" id="A0A8S0W2H7"/>
<keyword evidence="1" id="KW-0862">Zinc</keyword>
<gene>
    <name evidence="5" type="ORF">AAE3_LOCUS2089</name>
</gene>
<keyword evidence="1" id="KW-0479">Metal-binding</keyword>
<dbReference type="SUPFAM" id="SSF54928">
    <property type="entry name" value="RNA-binding domain, RBD"/>
    <property type="match status" value="1"/>
</dbReference>
<dbReference type="SMART" id="SM01388">
    <property type="entry name" value="Mob1_phocein"/>
    <property type="match status" value="1"/>
</dbReference>
<evidence type="ECO:0000256" key="3">
    <source>
        <dbReference type="SAM" id="MobiDB-lite"/>
    </source>
</evidence>
<keyword evidence="2" id="KW-0694">RNA-binding</keyword>
<dbReference type="PANTHER" id="PTHR22599">
    <property type="entry name" value="MPS ONE BINDER KINASE ACTIVATOR-LIKE MOB"/>
    <property type="match status" value="1"/>
</dbReference>
<dbReference type="InterPro" id="IPR012677">
    <property type="entry name" value="Nucleotide-bd_a/b_plait_sf"/>
</dbReference>
<feature type="binding site" evidence="1">
    <location>
        <position position="252"/>
    </location>
    <ligand>
        <name>Zn(2+)</name>
        <dbReference type="ChEBI" id="CHEBI:29105"/>
    </ligand>
</feature>
<evidence type="ECO:0000256" key="2">
    <source>
        <dbReference type="PROSITE-ProRule" id="PRU00176"/>
    </source>
</evidence>
<dbReference type="Pfam" id="PF03637">
    <property type="entry name" value="Mob1_phocein"/>
    <property type="match status" value="1"/>
</dbReference>
<feature type="binding site" evidence="1">
    <location>
        <position position="247"/>
    </location>
    <ligand>
        <name>Zn(2+)</name>
        <dbReference type="ChEBI" id="CHEBI:29105"/>
    </ligand>
</feature>
<name>A0A8S0W2H7_CYCAE</name>
<evidence type="ECO:0000313" key="5">
    <source>
        <dbReference type="EMBL" id="CAA7259714.1"/>
    </source>
</evidence>
<dbReference type="InterPro" id="IPR036703">
    <property type="entry name" value="MOB_kinase_act_sf"/>
</dbReference>
<reference evidence="5 6" key="1">
    <citation type="submission" date="2020-01" db="EMBL/GenBank/DDBJ databases">
        <authorList>
            <person name="Gupta K D."/>
        </authorList>
    </citation>
    <scope>NUCLEOTIDE SEQUENCE [LARGE SCALE GENOMIC DNA]</scope>
</reference>
<accession>A0A8S0W2H7</accession>
<organism evidence="5 6">
    <name type="scientific">Cyclocybe aegerita</name>
    <name type="common">Black poplar mushroom</name>
    <name type="synonym">Agrocybe aegerita</name>
    <dbReference type="NCBI Taxonomy" id="1973307"/>
    <lineage>
        <taxon>Eukaryota</taxon>
        <taxon>Fungi</taxon>
        <taxon>Dikarya</taxon>
        <taxon>Basidiomycota</taxon>
        <taxon>Agaricomycotina</taxon>
        <taxon>Agaricomycetes</taxon>
        <taxon>Agaricomycetidae</taxon>
        <taxon>Agaricales</taxon>
        <taxon>Agaricineae</taxon>
        <taxon>Bolbitiaceae</taxon>
        <taxon>Cyclocybe</taxon>
    </lineage>
</organism>
<protein>
    <recommendedName>
        <fullName evidence="4">RRM domain-containing protein</fullName>
    </recommendedName>
</protein>
<dbReference type="Gene3D" id="3.30.70.330">
    <property type="match status" value="2"/>
</dbReference>
<dbReference type="FunFam" id="3.30.70.330:FF:000039">
    <property type="entry name" value="U1 small nuclear ribonucleoprotein A"/>
    <property type="match status" value="1"/>
</dbReference>
<dbReference type="Pfam" id="PF00076">
    <property type="entry name" value="RRM_1"/>
    <property type="match status" value="1"/>
</dbReference>
<evidence type="ECO:0000259" key="4">
    <source>
        <dbReference type="PROSITE" id="PS50102"/>
    </source>
</evidence>
<dbReference type="CDD" id="cd12246">
    <property type="entry name" value="RRM1_U1A_like"/>
    <property type="match status" value="1"/>
</dbReference>
<evidence type="ECO:0000313" key="6">
    <source>
        <dbReference type="Proteomes" id="UP000467700"/>
    </source>
</evidence>
<proteinExistence type="predicted"/>
<dbReference type="EMBL" id="CACVBS010000028">
    <property type="protein sequence ID" value="CAA7259714.1"/>
    <property type="molecule type" value="Genomic_DNA"/>
</dbReference>
<dbReference type="Proteomes" id="UP000467700">
    <property type="component" value="Unassembled WGS sequence"/>
</dbReference>
<dbReference type="InterPro" id="IPR035979">
    <property type="entry name" value="RBD_domain_sf"/>
</dbReference>
<keyword evidence="6" id="KW-1185">Reference proteome</keyword>
<feature type="compositionally biased region" description="Polar residues" evidence="3">
    <location>
        <begin position="108"/>
        <end position="118"/>
    </location>
</feature>
<dbReference type="InterPro" id="IPR000504">
    <property type="entry name" value="RRM_dom"/>
</dbReference>
<dbReference type="OrthoDB" id="277802at2759"/>
<feature type="domain" description="RRM" evidence="4">
    <location>
        <begin position="10"/>
        <end position="89"/>
    </location>
</feature>
<feature type="compositionally biased region" description="Polar residues" evidence="3">
    <location>
        <begin position="157"/>
        <end position="171"/>
    </location>
</feature>
<feature type="region of interest" description="Disordered" evidence="3">
    <location>
        <begin position="103"/>
        <end position="171"/>
    </location>
</feature>
<dbReference type="SMART" id="SM00360">
    <property type="entry name" value="RRM"/>
    <property type="match status" value="1"/>
</dbReference>
<comment type="caution">
    <text evidence="5">The sequence shown here is derived from an EMBL/GenBank/DDBJ whole genome shotgun (WGS) entry which is preliminary data.</text>
</comment>